<dbReference type="InterPro" id="IPR011009">
    <property type="entry name" value="Kinase-like_dom_sf"/>
</dbReference>
<dbReference type="EC" id="2.7.1.81" evidence="17"/>
<evidence type="ECO:0000256" key="10">
    <source>
        <dbReference type="ARBA" id="ARBA00022777"/>
    </source>
</evidence>
<dbReference type="PRINTS" id="PR00415">
    <property type="entry name" value="ACONITASE"/>
</dbReference>
<comment type="similarity">
    <text evidence="4">Belongs to the aconitase/IPM isomerase family.</text>
</comment>
<protein>
    <recommendedName>
        <fullName evidence="18">Hydroxylysine kinase</fullName>
        <ecNumber evidence="17">2.7.1.81</ecNumber>
        <ecNumber evidence="5">4.2.1.3</ecNumber>
    </recommendedName>
</protein>
<evidence type="ECO:0000256" key="8">
    <source>
        <dbReference type="ARBA" id="ARBA00022679"/>
    </source>
</evidence>
<evidence type="ECO:0000256" key="14">
    <source>
        <dbReference type="ARBA" id="ARBA00023501"/>
    </source>
</evidence>
<dbReference type="CDD" id="cd01580">
    <property type="entry name" value="AcnA_IRP_Swivel"/>
    <property type="match status" value="1"/>
</dbReference>
<evidence type="ECO:0000313" key="23">
    <source>
        <dbReference type="EMBL" id="TRZ20368.1"/>
    </source>
</evidence>
<name>A0A8K1GLG9_9PASS</name>
<accession>A0A8K1GLG9</accession>
<dbReference type="Gene3D" id="6.10.190.10">
    <property type="match status" value="1"/>
</dbReference>
<organism evidence="23 24">
    <name type="scientific">Zosterops borbonicus</name>
    <dbReference type="NCBI Taxonomy" id="364589"/>
    <lineage>
        <taxon>Eukaryota</taxon>
        <taxon>Metazoa</taxon>
        <taxon>Chordata</taxon>
        <taxon>Craniata</taxon>
        <taxon>Vertebrata</taxon>
        <taxon>Euteleostomi</taxon>
        <taxon>Archelosauria</taxon>
        <taxon>Archosauria</taxon>
        <taxon>Dinosauria</taxon>
        <taxon>Saurischia</taxon>
        <taxon>Theropoda</taxon>
        <taxon>Coelurosauria</taxon>
        <taxon>Aves</taxon>
        <taxon>Neognathae</taxon>
        <taxon>Neoaves</taxon>
        <taxon>Telluraves</taxon>
        <taxon>Australaves</taxon>
        <taxon>Passeriformes</taxon>
        <taxon>Sylvioidea</taxon>
        <taxon>Zosteropidae</taxon>
        <taxon>Zosterops</taxon>
    </lineage>
</organism>
<evidence type="ECO:0000256" key="17">
    <source>
        <dbReference type="ARBA" id="ARBA00038873"/>
    </source>
</evidence>
<dbReference type="Proteomes" id="UP000796761">
    <property type="component" value="Unassembled WGS sequence"/>
</dbReference>
<dbReference type="EMBL" id="SWJQ01000151">
    <property type="protein sequence ID" value="TRZ20368.1"/>
    <property type="molecule type" value="Genomic_DNA"/>
</dbReference>
<keyword evidence="24" id="KW-1185">Reference proteome</keyword>
<dbReference type="PROSITE" id="PS00450">
    <property type="entry name" value="ACONITASE_1"/>
    <property type="match status" value="1"/>
</dbReference>
<evidence type="ECO:0000256" key="6">
    <source>
        <dbReference type="ARBA" id="ARBA00022485"/>
    </source>
</evidence>
<dbReference type="PROSITE" id="PS01244">
    <property type="entry name" value="ACONITASE_2"/>
    <property type="match status" value="1"/>
</dbReference>
<evidence type="ECO:0000256" key="13">
    <source>
        <dbReference type="ARBA" id="ARBA00023239"/>
    </source>
</evidence>
<dbReference type="GO" id="GO:0005737">
    <property type="term" value="C:cytoplasm"/>
    <property type="evidence" value="ECO:0007669"/>
    <property type="project" value="UniProtKB-SubCell"/>
</dbReference>
<dbReference type="NCBIfam" id="TIGR01341">
    <property type="entry name" value="aconitase_1"/>
    <property type="match status" value="1"/>
</dbReference>
<dbReference type="InterPro" id="IPR002575">
    <property type="entry name" value="Aminoglycoside_PTrfase"/>
</dbReference>
<evidence type="ECO:0000256" key="15">
    <source>
        <dbReference type="ARBA" id="ARBA00036820"/>
    </source>
</evidence>
<dbReference type="FunFam" id="3.30.499.10:FF:000005">
    <property type="entry name" value="cytoplasmic aconitate hydratase"/>
    <property type="match status" value="1"/>
</dbReference>
<feature type="domain" description="Aconitase A/isopropylmalate dehydratase small subunit swivel" evidence="21">
    <location>
        <begin position="769"/>
        <end position="895"/>
    </location>
</feature>
<proteinExistence type="inferred from homology"/>
<evidence type="ECO:0000256" key="7">
    <source>
        <dbReference type="ARBA" id="ARBA00022490"/>
    </source>
</evidence>
<keyword evidence="13" id="KW-0456">Lyase</keyword>
<dbReference type="GO" id="GO:0047992">
    <property type="term" value="F:hydroxylysine kinase activity"/>
    <property type="evidence" value="ECO:0007669"/>
    <property type="project" value="UniProtKB-EC"/>
</dbReference>
<dbReference type="InterPro" id="IPR006249">
    <property type="entry name" value="Aconitase/IRP2"/>
</dbReference>
<keyword evidence="12" id="KW-0411">Iron-sulfur</keyword>
<gene>
    <name evidence="23" type="ORF">HGM15179_006752</name>
</gene>
<evidence type="ECO:0000259" key="22">
    <source>
        <dbReference type="Pfam" id="PF01636"/>
    </source>
</evidence>
<feature type="domain" description="Aconitase/3-isopropylmalate dehydratase large subunit alpha/beta/alpha" evidence="20">
    <location>
        <begin position="214"/>
        <end position="640"/>
    </location>
</feature>
<dbReference type="InterPro" id="IPR015931">
    <property type="entry name" value="Acnase/IPM_dHydase_lsu_aba_1/3"/>
</dbReference>
<dbReference type="GO" id="GO:0003994">
    <property type="term" value="F:aconitate hydratase activity"/>
    <property type="evidence" value="ECO:0007669"/>
    <property type="project" value="UniProtKB-EC"/>
</dbReference>
<evidence type="ECO:0000256" key="5">
    <source>
        <dbReference type="ARBA" id="ARBA00012926"/>
    </source>
</evidence>
<keyword evidence="9" id="KW-0479">Metal-binding</keyword>
<keyword evidence="8" id="KW-0808">Transferase</keyword>
<comment type="caution">
    <text evidence="23">The sequence shown here is derived from an EMBL/GenBank/DDBJ whole genome shotgun (WGS) entry which is preliminary data.</text>
</comment>
<evidence type="ECO:0000256" key="1">
    <source>
        <dbReference type="ARBA" id="ARBA00001966"/>
    </source>
</evidence>
<dbReference type="Pfam" id="PF00330">
    <property type="entry name" value="Aconitase"/>
    <property type="match status" value="2"/>
</dbReference>
<dbReference type="InterPro" id="IPR018136">
    <property type="entry name" value="Aconitase_4Fe-4S_BS"/>
</dbReference>
<dbReference type="OrthoDB" id="2279155at2759"/>
<dbReference type="FunFam" id="3.20.19.10:FF:000001">
    <property type="entry name" value="Aconitate hydratase"/>
    <property type="match status" value="1"/>
</dbReference>
<dbReference type="FunFam" id="3.30.499.10:FF:000012">
    <property type="entry name" value="Iron-responsive element binding protein 2"/>
    <property type="match status" value="1"/>
</dbReference>
<dbReference type="Gene3D" id="3.90.1200.10">
    <property type="match status" value="1"/>
</dbReference>
<dbReference type="SUPFAM" id="SSF52016">
    <property type="entry name" value="LeuD/IlvD-like"/>
    <property type="match status" value="1"/>
</dbReference>
<comment type="cofactor">
    <cofactor evidence="1">
        <name>[4Fe-4S] cluster</name>
        <dbReference type="ChEBI" id="CHEBI:49883"/>
    </cofactor>
</comment>
<dbReference type="Gene3D" id="3.30.499.10">
    <property type="entry name" value="Aconitase, domain 3"/>
    <property type="match status" value="3"/>
</dbReference>
<dbReference type="PANTHER" id="PTHR11670">
    <property type="entry name" value="ACONITASE/IRON-RESPONSIVE ELEMENT FAMILY MEMBER"/>
    <property type="match status" value="1"/>
</dbReference>
<comment type="similarity">
    <text evidence="3">Belongs to the aminoglycoside phosphotransferase family.</text>
</comment>
<dbReference type="GO" id="GO:0046872">
    <property type="term" value="F:metal ion binding"/>
    <property type="evidence" value="ECO:0007669"/>
    <property type="project" value="UniProtKB-KW"/>
</dbReference>
<dbReference type="InterPro" id="IPR001030">
    <property type="entry name" value="Acoase/IPM_deHydtase_lsu_aba"/>
</dbReference>
<evidence type="ECO:0000259" key="20">
    <source>
        <dbReference type="Pfam" id="PF00330"/>
    </source>
</evidence>
<dbReference type="GO" id="GO:0051539">
    <property type="term" value="F:4 iron, 4 sulfur cluster binding"/>
    <property type="evidence" value="ECO:0007669"/>
    <property type="project" value="UniProtKB-KW"/>
</dbReference>
<evidence type="ECO:0000313" key="24">
    <source>
        <dbReference type="Proteomes" id="UP000796761"/>
    </source>
</evidence>
<keyword evidence="7" id="KW-0963">Cytoplasm</keyword>
<evidence type="ECO:0000256" key="4">
    <source>
        <dbReference type="ARBA" id="ARBA00007185"/>
    </source>
</evidence>
<evidence type="ECO:0000256" key="3">
    <source>
        <dbReference type="ARBA" id="ARBA00006219"/>
    </source>
</evidence>
<evidence type="ECO:0000256" key="16">
    <source>
        <dbReference type="ARBA" id="ARBA00037368"/>
    </source>
</evidence>
<dbReference type="GO" id="GO:0030350">
    <property type="term" value="F:iron-responsive element binding"/>
    <property type="evidence" value="ECO:0007669"/>
    <property type="project" value="UniProtKB-ARBA"/>
</dbReference>
<evidence type="ECO:0000256" key="9">
    <source>
        <dbReference type="ARBA" id="ARBA00022723"/>
    </source>
</evidence>
<feature type="domain" description="Aconitase/3-isopropylmalate dehydratase large subunit alpha/beta/alpha" evidence="20">
    <location>
        <begin position="73"/>
        <end position="132"/>
    </location>
</feature>
<dbReference type="InterPro" id="IPR000573">
    <property type="entry name" value="AconitaseA/IPMdHydase_ssu_swvl"/>
</dbReference>
<sequence length="1330" mass="145630">MDPPRTGSPYQPAIEALEGHPEKKFYNVSNLGGAKYDTLPYSIRVLFESSVRNCDGFLVKETDAMNILDWKTKQSRVEVPFCPARVVLQDFTGIPAMVDFAAMREAVRNAGGDPVKVNPACPTDLTVDHSLQIDFSKCAIQNAPNPGGGEQKPPARLSPLKPPLRKPHPCRGHSGCRGSCGAGEAGRTLGPFSAQIENTPILCPFHLQPVPEPETVLKNQEMEFGRNRERLQFFKWSSKVFENISIIPPETGMAHQVNLEYLSRVVFDMKNFLHPDSVVGTDSHTTMVNGLGILGWGVGGIETEAVMLGMPLMLTLPEVVGCELTGTVSPFATSIDIVLSITKHLRQADVAGKFVEFFGSGVSQLSIADRTTIANMCPEYGAILSFFPVDNVTLKHLKHAGFDKAKLEVTEAYLKAVKLFRNESSSREPEYSQVVQVSLSSIIPYVSGPRRSQDRVAVNNMKSDFQACLNEKSGVKGFQIAAEKQNDVVPVQYEGNEYKLSHGCVVIAAVISCTNNCNPSVMLAAGLLAKKAVEAGLMVKPYIRTSLSPGSGMVTHYLSSSGVLPYLSKLGFEVVGYGCSTCVGNTAPLPEAIRNAIKQGDIIACGVLSGTKNFEGCLCDCVRANYLASPPLVVAYAIAGTVQIDFDTEPLGTGSNGKSIYLRDIWPTRQELHTVEEECVISSMFKELKEKMEKGNKRWNLLEAPESTLFPWDLKSTYIRCPSFFDKLAKEAVPPQAIENAHVLLFLGDSVTTDHISPAGSIARSSAAAKYLTSKGLTPREFNSYGARRGNDAVMTRGTFANIKLLNKFIGKPAPKTVHFPSGQTLDVFEAAELYQKEGIPVIILAGKKYGLGSSRDWAAKGPFLLGVKAVLAESYEKVHRSQLIGIGIAPLQFRPGENPSTLGLTGREQFSILFPPDLSPRMTLDIKARIEDLSIRDSATLFLRESFLPINNTRGTMSSGNDCQPQTSTKPALGEREAAELVGRVFGLKVSWIRSLPSYDDQNFHVRVSAEGADEYVLKITNSEDSQEPDLIQAQTQAMMFLSAEGFPSAIPYLTKDGNIMSLESGGTRPGSKKYMVRLLTYLPGTPVAKITTNAQILYEIGRLAASVDKVLSEKFQHPSVKSLHRDQFIWNLANVPLLDQYIYALGQNKYRAVVEQVIEQFKGKVIPKLSSFRACINHGDLNDHNILVDSSSASLENPQYRVSGILDFSDMSYGYYVFEVAIVIMYMMIESPDPLSVGGHVLAGFESVLPLTTEERGALFLLVSGRFAQSLVIAAHTALLYPENKEYLTITAKTGWKHLMKMFEVGQKAVEKTWFETAQAYTYLAPAP</sequence>
<dbReference type="Pfam" id="PF01636">
    <property type="entry name" value="APH"/>
    <property type="match status" value="1"/>
</dbReference>
<feature type="domain" description="Aminoglycoside phosphotransferase" evidence="22">
    <location>
        <begin position="995"/>
        <end position="1236"/>
    </location>
</feature>
<evidence type="ECO:0000259" key="21">
    <source>
        <dbReference type="Pfam" id="PF00694"/>
    </source>
</evidence>
<comment type="function">
    <text evidence="16">Catalyzes the GTP-dependent phosphorylation of 5-hydroxy-L-lysine.</text>
</comment>
<reference evidence="23" key="1">
    <citation type="submission" date="2019-04" db="EMBL/GenBank/DDBJ databases">
        <title>Genome assembly of Zosterops borbonicus 15179.</title>
        <authorList>
            <person name="Leroy T."/>
            <person name="Anselmetti Y."/>
            <person name="Tilak M.-K."/>
            <person name="Nabholz B."/>
        </authorList>
    </citation>
    <scope>NUCLEOTIDE SEQUENCE</scope>
    <source>
        <strain evidence="23">HGM_15179</strain>
        <tissue evidence="23">Muscle</tissue>
    </source>
</reference>
<evidence type="ECO:0000256" key="11">
    <source>
        <dbReference type="ARBA" id="ARBA00023004"/>
    </source>
</evidence>
<dbReference type="SUPFAM" id="SSF56112">
    <property type="entry name" value="Protein kinase-like (PK-like)"/>
    <property type="match status" value="1"/>
</dbReference>
<keyword evidence="10" id="KW-0418">Kinase</keyword>
<keyword evidence="11" id="KW-0408">Iron</keyword>
<comment type="subcellular location">
    <subcellularLocation>
        <location evidence="2">Cytoplasm</location>
    </subcellularLocation>
</comment>
<dbReference type="FunFam" id="3.90.1200.10:FF:000007">
    <property type="entry name" value="hydroxylysine kinase isoform X1"/>
    <property type="match status" value="1"/>
</dbReference>
<dbReference type="FunFam" id="3.30.200.20:FF:000549">
    <property type="entry name" value="hydroxylysine kinase"/>
    <property type="match status" value="1"/>
</dbReference>
<dbReference type="Gene3D" id="3.20.19.10">
    <property type="entry name" value="Aconitase, domain 4"/>
    <property type="match status" value="1"/>
</dbReference>
<dbReference type="NCBIfam" id="NF006757">
    <property type="entry name" value="PRK09277.1"/>
    <property type="match status" value="1"/>
</dbReference>
<evidence type="ECO:0000256" key="19">
    <source>
        <dbReference type="SAM" id="MobiDB-lite"/>
    </source>
</evidence>
<dbReference type="FunFam" id="3.30.499.10:FF:000011">
    <property type="entry name" value="Iron-responsive element binding protein 2"/>
    <property type="match status" value="1"/>
</dbReference>
<dbReference type="SUPFAM" id="SSF53732">
    <property type="entry name" value="Aconitase iron-sulfur domain"/>
    <property type="match status" value="1"/>
</dbReference>
<dbReference type="InterPro" id="IPR044137">
    <property type="entry name" value="AcnA_IRP_Swivel"/>
</dbReference>
<dbReference type="InterPro" id="IPR036008">
    <property type="entry name" value="Aconitase_4Fe-4S_dom"/>
</dbReference>
<comment type="catalytic activity">
    <reaction evidence="15">
        <text>(5R)-5-hydroxy-L-lysine + GTP = (5R)-5-phosphooxy-L-lysine + GDP + H(+)</text>
        <dbReference type="Rhea" id="RHEA:19049"/>
        <dbReference type="ChEBI" id="CHEBI:15378"/>
        <dbReference type="ChEBI" id="CHEBI:37565"/>
        <dbReference type="ChEBI" id="CHEBI:57882"/>
        <dbReference type="ChEBI" id="CHEBI:58189"/>
        <dbReference type="ChEBI" id="CHEBI:58357"/>
        <dbReference type="EC" id="2.7.1.81"/>
    </reaction>
</comment>
<dbReference type="Pfam" id="PF00694">
    <property type="entry name" value="Aconitase_C"/>
    <property type="match status" value="1"/>
</dbReference>
<evidence type="ECO:0000256" key="2">
    <source>
        <dbReference type="ARBA" id="ARBA00004496"/>
    </source>
</evidence>
<comment type="catalytic activity">
    <reaction evidence="14">
        <text>citrate = D-threo-isocitrate</text>
        <dbReference type="Rhea" id="RHEA:10336"/>
        <dbReference type="ChEBI" id="CHEBI:15562"/>
        <dbReference type="ChEBI" id="CHEBI:16947"/>
        <dbReference type="EC" id="4.2.1.3"/>
    </reaction>
</comment>
<feature type="region of interest" description="Disordered" evidence="19">
    <location>
        <begin position="142"/>
        <end position="168"/>
    </location>
</feature>
<dbReference type="InterPro" id="IPR015928">
    <property type="entry name" value="Aconitase/3IPM_dehydase_swvl"/>
</dbReference>
<dbReference type="EC" id="4.2.1.3" evidence="5"/>
<evidence type="ECO:0000256" key="18">
    <source>
        <dbReference type="ARBA" id="ARBA00040505"/>
    </source>
</evidence>
<dbReference type="NCBIfam" id="NF009520">
    <property type="entry name" value="PRK12881.1"/>
    <property type="match status" value="1"/>
</dbReference>
<evidence type="ECO:0000256" key="12">
    <source>
        <dbReference type="ARBA" id="ARBA00023014"/>
    </source>
</evidence>
<keyword evidence="6" id="KW-0004">4Fe-4S</keyword>